<name>A0ABM7T4K8_9CLOT</name>
<gene>
    <name evidence="1" type="ORF">psyc5s11_21860</name>
</gene>
<keyword evidence="2" id="KW-1185">Reference proteome</keyword>
<dbReference type="RefSeq" id="WP_224037641.1">
    <property type="nucleotide sequence ID" value="NZ_AP024849.1"/>
</dbReference>
<dbReference type="EMBL" id="AP024849">
    <property type="protein sequence ID" value="BCZ46119.1"/>
    <property type="molecule type" value="Genomic_DNA"/>
</dbReference>
<protein>
    <submittedName>
        <fullName evidence="1">Uncharacterized protein</fullName>
    </submittedName>
</protein>
<reference evidence="2" key="1">
    <citation type="submission" date="2021-07" db="EMBL/GenBank/DDBJ databases">
        <title>Complete genome sequencing of a Clostridium isolate.</title>
        <authorList>
            <person name="Ueki A."/>
            <person name="Tonouchi A."/>
        </authorList>
    </citation>
    <scope>NUCLEOTIDE SEQUENCE [LARGE SCALE GENOMIC DNA]</scope>
    <source>
        <strain evidence="2">C5S11</strain>
    </source>
</reference>
<proteinExistence type="predicted"/>
<accession>A0ABM7T4K8</accession>
<dbReference type="Proteomes" id="UP000824633">
    <property type="component" value="Chromosome"/>
</dbReference>
<organism evidence="1 2">
    <name type="scientific">Clostridium gelidum</name>
    <dbReference type="NCBI Taxonomy" id="704125"/>
    <lineage>
        <taxon>Bacteria</taxon>
        <taxon>Bacillati</taxon>
        <taxon>Bacillota</taxon>
        <taxon>Clostridia</taxon>
        <taxon>Eubacteriales</taxon>
        <taxon>Clostridiaceae</taxon>
        <taxon>Clostridium</taxon>
    </lineage>
</organism>
<evidence type="ECO:0000313" key="2">
    <source>
        <dbReference type="Proteomes" id="UP000824633"/>
    </source>
</evidence>
<sequence>MYTVGFKPNVIKSDGYISKAVKHYSDIEIDFEGIFVGCLGSTINKEGILLEAVLKYLNDI</sequence>
<evidence type="ECO:0000313" key="1">
    <source>
        <dbReference type="EMBL" id="BCZ46119.1"/>
    </source>
</evidence>